<accession>A0A3N4I9Y0</accession>
<gene>
    <name evidence="3" type="ORF">BJ508DRAFT_413818</name>
</gene>
<dbReference type="EMBL" id="ML119668">
    <property type="protein sequence ID" value="RPA82893.1"/>
    <property type="molecule type" value="Genomic_DNA"/>
</dbReference>
<feature type="compositionally biased region" description="Acidic residues" evidence="2">
    <location>
        <begin position="253"/>
        <end position="265"/>
    </location>
</feature>
<keyword evidence="1" id="KW-0175">Coiled coil</keyword>
<dbReference type="Proteomes" id="UP000275078">
    <property type="component" value="Unassembled WGS sequence"/>
</dbReference>
<feature type="region of interest" description="Disordered" evidence="2">
    <location>
        <begin position="131"/>
        <end position="409"/>
    </location>
</feature>
<sequence length="491" mass="54130">MSLNALAFSALLGQATTEYESALDRELLFHHLLEPLRPTHHPRDRSSTTHPSNVNAPITARPIDDVIYSRPSSPVNNNTTIEPKRLTKLQELERMEREIEERKLQIQRFGATWIRPPGVGKTWQVMLDEAAEREEEEADYGGDEEGGEVEEVDLDAEVPEAEEMEDVEGEEEEEGEEVDLDAEVPEGSEVGTEEGSLPEVDEEYEMEDEEEVDLDAGVPSAEGSRLYGSSEEEEDEEEEDGSDGTPEQYQEVSGDEFSDPEEDDNDRSPNQSHEYPGLQPHHQLTPRTPHPRLQPLSDTGLSELERSSPIPLRSSPVVEARSRHATATPHRTPAQRHNRTPSHPENSTQASLPRNARAPTAPPRLRQQQHRYQSSSPMLANRAPQRAQSHFQTPPQLRNAPATPGRRPAMPLPRGAGIPGAGRRGAGGRPISGARSFFGNGAGGGNASMGSFLRGAGTGNRRVTLGLSSDELEELEEGDSMEVDLEDSMNR</sequence>
<feature type="compositionally biased region" description="Polar residues" evidence="2">
    <location>
        <begin position="386"/>
        <end position="396"/>
    </location>
</feature>
<dbReference type="GO" id="GO:0005680">
    <property type="term" value="C:anaphase-promoting complex"/>
    <property type="evidence" value="ECO:0007669"/>
    <property type="project" value="InterPro"/>
</dbReference>
<feature type="compositionally biased region" description="Low complexity" evidence="2">
    <location>
        <begin position="353"/>
        <end position="366"/>
    </location>
</feature>
<dbReference type="Pfam" id="PF05841">
    <property type="entry name" value="Apc15p"/>
    <property type="match status" value="1"/>
</dbReference>
<feature type="compositionally biased region" description="Polar residues" evidence="2">
    <location>
        <begin position="341"/>
        <end position="352"/>
    </location>
</feature>
<dbReference type="GO" id="GO:0031145">
    <property type="term" value="P:anaphase-promoting complex-dependent catabolic process"/>
    <property type="evidence" value="ECO:0007669"/>
    <property type="project" value="InterPro"/>
</dbReference>
<feature type="compositionally biased region" description="Acidic residues" evidence="2">
    <location>
        <begin position="230"/>
        <end position="242"/>
    </location>
</feature>
<keyword evidence="4" id="KW-1185">Reference proteome</keyword>
<evidence type="ECO:0000313" key="4">
    <source>
        <dbReference type="Proteomes" id="UP000275078"/>
    </source>
</evidence>
<feature type="region of interest" description="Disordered" evidence="2">
    <location>
        <begin position="468"/>
        <end position="491"/>
    </location>
</feature>
<dbReference type="InterPro" id="IPR008402">
    <property type="entry name" value="APC_su15/mnd2"/>
</dbReference>
<evidence type="ECO:0000256" key="1">
    <source>
        <dbReference type="SAM" id="Coils"/>
    </source>
</evidence>
<name>A0A3N4I9Y0_ASCIM</name>
<dbReference type="AlphaFoldDB" id="A0A3N4I9Y0"/>
<feature type="compositionally biased region" description="Acidic residues" evidence="2">
    <location>
        <begin position="199"/>
        <end position="214"/>
    </location>
</feature>
<feature type="region of interest" description="Disordered" evidence="2">
    <location>
        <begin position="38"/>
        <end position="61"/>
    </location>
</feature>
<feature type="coiled-coil region" evidence="1">
    <location>
        <begin position="85"/>
        <end position="112"/>
    </location>
</feature>
<dbReference type="OrthoDB" id="5320532at2759"/>
<evidence type="ECO:0000256" key="2">
    <source>
        <dbReference type="SAM" id="MobiDB-lite"/>
    </source>
</evidence>
<proteinExistence type="predicted"/>
<evidence type="ECO:0000313" key="3">
    <source>
        <dbReference type="EMBL" id="RPA82893.1"/>
    </source>
</evidence>
<protein>
    <submittedName>
        <fullName evidence="3">Uncharacterized protein</fullName>
    </submittedName>
</protein>
<feature type="compositionally biased region" description="Acidic residues" evidence="2">
    <location>
        <begin position="131"/>
        <end position="186"/>
    </location>
</feature>
<dbReference type="STRING" id="1160509.A0A3N4I9Y0"/>
<reference evidence="3 4" key="1">
    <citation type="journal article" date="2018" name="Nat. Ecol. Evol.">
        <title>Pezizomycetes genomes reveal the molecular basis of ectomycorrhizal truffle lifestyle.</title>
        <authorList>
            <person name="Murat C."/>
            <person name="Payen T."/>
            <person name="Noel B."/>
            <person name="Kuo A."/>
            <person name="Morin E."/>
            <person name="Chen J."/>
            <person name="Kohler A."/>
            <person name="Krizsan K."/>
            <person name="Balestrini R."/>
            <person name="Da Silva C."/>
            <person name="Montanini B."/>
            <person name="Hainaut M."/>
            <person name="Levati E."/>
            <person name="Barry K.W."/>
            <person name="Belfiori B."/>
            <person name="Cichocki N."/>
            <person name="Clum A."/>
            <person name="Dockter R.B."/>
            <person name="Fauchery L."/>
            <person name="Guy J."/>
            <person name="Iotti M."/>
            <person name="Le Tacon F."/>
            <person name="Lindquist E.A."/>
            <person name="Lipzen A."/>
            <person name="Malagnac F."/>
            <person name="Mello A."/>
            <person name="Molinier V."/>
            <person name="Miyauchi S."/>
            <person name="Poulain J."/>
            <person name="Riccioni C."/>
            <person name="Rubini A."/>
            <person name="Sitrit Y."/>
            <person name="Splivallo R."/>
            <person name="Traeger S."/>
            <person name="Wang M."/>
            <person name="Zifcakova L."/>
            <person name="Wipf D."/>
            <person name="Zambonelli A."/>
            <person name="Paolocci F."/>
            <person name="Nowrousian M."/>
            <person name="Ottonello S."/>
            <person name="Baldrian P."/>
            <person name="Spatafora J.W."/>
            <person name="Henrissat B."/>
            <person name="Nagy L.G."/>
            <person name="Aury J.M."/>
            <person name="Wincker P."/>
            <person name="Grigoriev I.V."/>
            <person name="Bonfante P."/>
            <person name="Martin F.M."/>
        </authorList>
    </citation>
    <scope>NUCLEOTIDE SEQUENCE [LARGE SCALE GENOMIC DNA]</scope>
    <source>
        <strain evidence="3 4">RN42</strain>
    </source>
</reference>
<organism evidence="3 4">
    <name type="scientific">Ascobolus immersus RN42</name>
    <dbReference type="NCBI Taxonomy" id="1160509"/>
    <lineage>
        <taxon>Eukaryota</taxon>
        <taxon>Fungi</taxon>
        <taxon>Dikarya</taxon>
        <taxon>Ascomycota</taxon>
        <taxon>Pezizomycotina</taxon>
        <taxon>Pezizomycetes</taxon>
        <taxon>Pezizales</taxon>
        <taxon>Ascobolaceae</taxon>
        <taxon>Ascobolus</taxon>
    </lineage>
</organism>
<feature type="compositionally biased region" description="Acidic residues" evidence="2">
    <location>
        <begin position="470"/>
        <end position="491"/>
    </location>
</feature>